<dbReference type="RefSeq" id="WP_004000129.1">
    <property type="nucleotide sequence ID" value="NZ_AMLP01000142.1"/>
</dbReference>
<keyword evidence="1" id="KW-0805">Transcription regulation</keyword>
<dbReference type="SUPFAM" id="SSF46785">
    <property type="entry name" value="Winged helix' DNA-binding domain"/>
    <property type="match status" value="1"/>
</dbReference>
<proteinExistence type="predicted"/>
<dbReference type="PROSITE" id="PS50949">
    <property type="entry name" value="HTH_GNTR"/>
    <property type="match status" value="1"/>
</dbReference>
<keyword evidence="2" id="KW-0238">DNA-binding</keyword>
<name>L8PFX1_STRVR</name>
<dbReference type="GO" id="GO:0003677">
    <property type="term" value="F:DNA binding"/>
    <property type="evidence" value="ECO:0007669"/>
    <property type="project" value="UniProtKB-KW"/>
</dbReference>
<dbReference type="InterPro" id="IPR036388">
    <property type="entry name" value="WH-like_DNA-bd_sf"/>
</dbReference>
<gene>
    <name evidence="5" type="ORF">STVIR_4743</name>
</gene>
<dbReference type="PRINTS" id="PR00035">
    <property type="entry name" value="HTHGNTR"/>
</dbReference>
<dbReference type="Gene3D" id="1.10.10.10">
    <property type="entry name" value="Winged helix-like DNA-binding domain superfamily/Winged helix DNA-binding domain"/>
    <property type="match status" value="1"/>
</dbReference>
<evidence type="ECO:0000256" key="1">
    <source>
        <dbReference type="ARBA" id="ARBA00023015"/>
    </source>
</evidence>
<dbReference type="PATRIC" id="fig|1160705.3.peg.4688"/>
<dbReference type="EMBL" id="AMLP01000142">
    <property type="protein sequence ID" value="ELS54277.1"/>
    <property type="molecule type" value="Genomic_DNA"/>
</dbReference>
<evidence type="ECO:0000256" key="3">
    <source>
        <dbReference type="ARBA" id="ARBA00023163"/>
    </source>
</evidence>
<dbReference type="PANTHER" id="PTHR44846:SF17">
    <property type="entry name" value="GNTR-FAMILY TRANSCRIPTIONAL REGULATOR"/>
    <property type="match status" value="1"/>
</dbReference>
<sequence>MNQDRIGDGGGAEFERVMGELLNRMANGTYALKARLPAQRELAAQFGVSRDTVQRVLRQLANEGWIETRQGSGSRVISRVIKPQPPISSPTGPGVTLNRLMDAAFERPEVTLDVFTLTSESLSKQVQRQKERIVRAECPAPQRIDLRMLLPDEDLTDWLYPVAFEDAETAAVRRRLLKTTHRHTDTIKDELFGLRADGRVPSVDIEIRHVRVTPQFKLYLVNGSEMLLAPYLPVERRVVLIDEDNKEVDAIDSDGSGATYTHEVKDGNPQSQASVTVDSWQAWFNETWKLLATP</sequence>
<feature type="domain" description="HTH gntR-type" evidence="4">
    <location>
        <begin position="11"/>
        <end position="79"/>
    </location>
</feature>
<dbReference type="AlphaFoldDB" id="L8PFX1"/>
<protein>
    <submittedName>
        <fullName evidence="5">Putative GntR family transcriptional regulator</fullName>
    </submittedName>
</protein>
<evidence type="ECO:0000313" key="6">
    <source>
        <dbReference type="Proteomes" id="UP000011205"/>
    </source>
</evidence>
<reference evidence="5 6" key="1">
    <citation type="journal article" date="2013" name="Genome Announc.">
        <title>Draft Genome Sequence of Streptomyces viridochromogenes Strain Tu57, Producer of Avilamycin.</title>
        <authorList>
            <person name="Gruning B.A."/>
            <person name="Erxleben A."/>
            <person name="Hahnlein A."/>
            <person name="Gunther S."/>
        </authorList>
    </citation>
    <scope>NUCLEOTIDE SEQUENCE [LARGE SCALE GENOMIC DNA]</scope>
    <source>
        <strain evidence="5 6">Tue57</strain>
    </source>
</reference>
<organism evidence="5 6">
    <name type="scientific">Streptomyces viridochromogenes Tue57</name>
    <dbReference type="NCBI Taxonomy" id="1160705"/>
    <lineage>
        <taxon>Bacteria</taxon>
        <taxon>Bacillati</taxon>
        <taxon>Actinomycetota</taxon>
        <taxon>Actinomycetes</taxon>
        <taxon>Kitasatosporales</taxon>
        <taxon>Streptomycetaceae</taxon>
        <taxon>Streptomyces</taxon>
    </lineage>
</organism>
<dbReference type="GO" id="GO:0045892">
    <property type="term" value="P:negative regulation of DNA-templated transcription"/>
    <property type="evidence" value="ECO:0007669"/>
    <property type="project" value="TreeGrafter"/>
</dbReference>
<dbReference type="CDD" id="cd07377">
    <property type="entry name" value="WHTH_GntR"/>
    <property type="match status" value="1"/>
</dbReference>
<accession>L8PFX1</accession>
<dbReference type="SMART" id="SM00345">
    <property type="entry name" value="HTH_GNTR"/>
    <property type="match status" value="1"/>
</dbReference>
<dbReference type="Proteomes" id="UP000011205">
    <property type="component" value="Unassembled WGS sequence"/>
</dbReference>
<evidence type="ECO:0000313" key="5">
    <source>
        <dbReference type="EMBL" id="ELS54277.1"/>
    </source>
</evidence>
<evidence type="ECO:0000259" key="4">
    <source>
        <dbReference type="PROSITE" id="PS50949"/>
    </source>
</evidence>
<keyword evidence="3" id="KW-0804">Transcription</keyword>
<comment type="caution">
    <text evidence="5">The sequence shown here is derived from an EMBL/GenBank/DDBJ whole genome shotgun (WGS) entry which is preliminary data.</text>
</comment>
<dbReference type="GO" id="GO:0003700">
    <property type="term" value="F:DNA-binding transcription factor activity"/>
    <property type="evidence" value="ECO:0007669"/>
    <property type="project" value="InterPro"/>
</dbReference>
<dbReference type="InterPro" id="IPR050679">
    <property type="entry name" value="Bact_HTH_transcr_reg"/>
</dbReference>
<dbReference type="InterPro" id="IPR000524">
    <property type="entry name" value="Tscrpt_reg_HTH_GntR"/>
</dbReference>
<evidence type="ECO:0000256" key="2">
    <source>
        <dbReference type="ARBA" id="ARBA00023125"/>
    </source>
</evidence>
<dbReference type="PANTHER" id="PTHR44846">
    <property type="entry name" value="MANNOSYL-D-GLYCERATE TRANSPORT/METABOLISM SYSTEM REPRESSOR MNGR-RELATED"/>
    <property type="match status" value="1"/>
</dbReference>
<dbReference type="InterPro" id="IPR036390">
    <property type="entry name" value="WH_DNA-bd_sf"/>
</dbReference>
<dbReference type="Pfam" id="PF00392">
    <property type="entry name" value="GntR"/>
    <property type="match status" value="1"/>
</dbReference>